<evidence type="ECO:0000256" key="2">
    <source>
        <dbReference type="SAM" id="Phobius"/>
    </source>
</evidence>
<evidence type="ECO:0000256" key="1">
    <source>
        <dbReference type="SAM" id="MobiDB-lite"/>
    </source>
</evidence>
<feature type="transmembrane region" description="Helical" evidence="2">
    <location>
        <begin position="119"/>
        <end position="139"/>
    </location>
</feature>
<protein>
    <submittedName>
        <fullName evidence="3">Uncharacterized protein</fullName>
    </submittedName>
</protein>
<comment type="caution">
    <text evidence="3">The sequence shown here is derived from an EMBL/GenBank/DDBJ whole genome shotgun (WGS) entry which is preliminary data.</text>
</comment>
<keyword evidence="4" id="KW-1185">Reference proteome</keyword>
<evidence type="ECO:0000313" key="4">
    <source>
        <dbReference type="Proteomes" id="UP000023152"/>
    </source>
</evidence>
<keyword evidence="2" id="KW-0472">Membrane</keyword>
<sequence>MFKKKRHILSSFLKSFKPLTCTFPVEPSDFVYKGSKFCEKPTPKTLSLSNMNKKELLLNAVIIQNNDRELSPTDDSERSQTDDREVSQNSVYSANSIFFFLSGSRRSCNCCRSSRCCRYCYFCQSVIVLYMLIDIAIDFYTVFKAPIVCGWVQAVILIIQFQSLILYICALVIIDDTILDEISDNRVSRLTYGIWYSKSDSLIQFLINRVEPPLDIVRKFGQDLFDVGSQYNIPYLQSSYNGSPVLFDEEVTSYNFQKKWEKLIDKYRYNTFNKIKI</sequence>
<accession>X6NWK8</accession>
<dbReference type="AlphaFoldDB" id="X6NWK8"/>
<evidence type="ECO:0000313" key="3">
    <source>
        <dbReference type="EMBL" id="ETO30700.1"/>
    </source>
</evidence>
<feature type="region of interest" description="Disordered" evidence="1">
    <location>
        <begin position="69"/>
        <end position="88"/>
    </location>
</feature>
<keyword evidence="2" id="KW-1133">Transmembrane helix</keyword>
<proteinExistence type="predicted"/>
<dbReference type="EMBL" id="ASPP01005354">
    <property type="protein sequence ID" value="ETO30700.1"/>
    <property type="molecule type" value="Genomic_DNA"/>
</dbReference>
<reference evidence="3 4" key="1">
    <citation type="journal article" date="2013" name="Curr. Biol.">
        <title>The Genome of the Foraminiferan Reticulomyxa filosa.</title>
        <authorList>
            <person name="Glockner G."/>
            <person name="Hulsmann N."/>
            <person name="Schleicher M."/>
            <person name="Noegel A.A."/>
            <person name="Eichinger L."/>
            <person name="Gallinger C."/>
            <person name="Pawlowski J."/>
            <person name="Sierra R."/>
            <person name="Euteneuer U."/>
            <person name="Pillet L."/>
            <person name="Moustafa A."/>
            <person name="Platzer M."/>
            <person name="Groth M."/>
            <person name="Szafranski K."/>
            <person name="Schliwa M."/>
        </authorList>
    </citation>
    <scope>NUCLEOTIDE SEQUENCE [LARGE SCALE GENOMIC DNA]</scope>
</reference>
<keyword evidence="2" id="KW-0812">Transmembrane</keyword>
<name>X6NWK8_RETFI</name>
<organism evidence="3 4">
    <name type="scientific">Reticulomyxa filosa</name>
    <dbReference type="NCBI Taxonomy" id="46433"/>
    <lineage>
        <taxon>Eukaryota</taxon>
        <taxon>Sar</taxon>
        <taxon>Rhizaria</taxon>
        <taxon>Retaria</taxon>
        <taxon>Foraminifera</taxon>
        <taxon>Monothalamids</taxon>
        <taxon>Reticulomyxidae</taxon>
        <taxon>Reticulomyxa</taxon>
    </lineage>
</organism>
<feature type="compositionally biased region" description="Basic and acidic residues" evidence="1">
    <location>
        <begin position="69"/>
        <end position="86"/>
    </location>
</feature>
<gene>
    <name evidence="3" type="ORF">RFI_06420</name>
</gene>
<feature type="non-terminal residue" evidence="3">
    <location>
        <position position="277"/>
    </location>
</feature>
<feature type="transmembrane region" description="Helical" evidence="2">
    <location>
        <begin position="151"/>
        <end position="174"/>
    </location>
</feature>
<dbReference type="Proteomes" id="UP000023152">
    <property type="component" value="Unassembled WGS sequence"/>
</dbReference>